<feature type="coiled-coil region" evidence="1">
    <location>
        <begin position="764"/>
        <end position="874"/>
    </location>
</feature>
<gene>
    <name evidence="3" type="ORF">FOL46_006167</name>
    <name evidence="2" type="ORF">FOZ61_006623</name>
</gene>
<protein>
    <submittedName>
        <fullName evidence="3">Uncharacterized protein</fullName>
    </submittedName>
</protein>
<evidence type="ECO:0000313" key="5">
    <source>
        <dbReference type="Proteomes" id="UP000572268"/>
    </source>
</evidence>
<dbReference type="Proteomes" id="UP000570595">
    <property type="component" value="Unassembled WGS sequence"/>
</dbReference>
<proteinExistence type="predicted"/>
<name>A0A7J6LMX7_PEROL</name>
<sequence>MSKKLQAEVKRLDEELNSAIAKLGSLEAQASEDRDGHEERLKGYRQEVERLVKSLEDMKANEDMASLQQELKVASQSLEEVRRVAAEEKAEHRRSQEERDKEVLDLKRAIEALEASSAEAKAALMNNQAESAKERGEIGKSLESLKEELRNAAAKQAEKEQEQLLQLSLKPDGVDTNADVLKEGRVRLILHRARGLTSTKLLRSSDGAVVYSCSTLRCAIDNWDGSCDINEELVLPIAQGRQAEELIVQMSLMAQTKEYSRELLSLTFKPVALDPFSPAHVLARSKNSDQGKGSQATLALTAAHEPSFESLRGHNQRLFLLELKDGAQRRKTHRNTEVFSGTMPARVLSSPESGDLHPYNASGVLTRYRDAGTLHQSGMHPSGEESTPEPVFHHFYYDQAQTLTHFLKEKFTDARRSGTSEPLVCIAPGSAGTSVAPNWRRVSHFNRQLLVPDPTSATPRLKPVAVGNLDLRPLLDDNGASSLGARSYHVDMRPLVSPHLTATLELDARLWRSSNDERKKLRDACKEATKTSVNSTDGTVEAVLAIARDREEVNAHLAREYTRRTESLEKASADVESLTRQLEEVKRENEELRERIEEEREMWDDAAKRAESNAAADPVLEAALRNLSSQQIVARLQETLSKYRNERATVDELRRRLQAASAEVARAQRDRQRLEELERMHVGRTEYHHELQEKCAKLPKYEATIKSQEKIIAKLETVFHWSFRFGRFRIADPGVELGSSGFWKFLCRESLKKASKSSGMLSELTRLKAANDILKAEIKELKLKSRTRVEEANRENMNNRKIIEAKDSEIRELLRAITREEKLAELHGQQAAREGKTHEEGKLRVEIDQLERVRDEYAQENQIMEARIKSLEAQLVSNSKHYGREISALKVQLAKSKASVSSNALDEPLIE</sequence>
<dbReference type="OrthoDB" id="552574at2759"/>
<feature type="coiled-coil region" evidence="1">
    <location>
        <begin position="2"/>
        <end position="170"/>
    </location>
</feature>
<organism evidence="3 5">
    <name type="scientific">Perkinsus olseni</name>
    <name type="common">Perkinsus atlanticus</name>
    <dbReference type="NCBI Taxonomy" id="32597"/>
    <lineage>
        <taxon>Eukaryota</taxon>
        <taxon>Sar</taxon>
        <taxon>Alveolata</taxon>
        <taxon>Perkinsozoa</taxon>
        <taxon>Perkinsea</taxon>
        <taxon>Perkinsida</taxon>
        <taxon>Perkinsidae</taxon>
        <taxon>Perkinsus</taxon>
    </lineage>
</organism>
<evidence type="ECO:0000256" key="1">
    <source>
        <dbReference type="SAM" id="Coils"/>
    </source>
</evidence>
<dbReference type="EMBL" id="JABANN010000392">
    <property type="protein sequence ID" value="KAF4660370.1"/>
    <property type="molecule type" value="Genomic_DNA"/>
</dbReference>
<evidence type="ECO:0000313" key="2">
    <source>
        <dbReference type="EMBL" id="KAF4656889.1"/>
    </source>
</evidence>
<dbReference type="GO" id="GO:0005777">
    <property type="term" value="C:peroxisome"/>
    <property type="evidence" value="ECO:0007669"/>
    <property type="project" value="TreeGrafter"/>
</dbReference>
<dbReference type="EMBL" id="JABAHT010000382">
    <property type="protein sequence ID" value="KAF4656889.1"/>
    <property type="molecule type" value="Genomic_DNA"/>
</dbReference>
<dbReference type="PANTHER" id="PTHR21623:SF2">
    <property type="entry name" value="COILED-COIL DOMAIN-CONTAINING PROTEIN 33"/>
    <property type="match status" value="1"/>
</dbReference>
<evidence type="ECO:0000313" key="4">
    <source>
        <dbReference type="Proteomes" id="UP000570595"/>
    </source>
</evidence>
<comment type="caution">
    <text evidence="3">The sequence shown here is derived from an EMBL/GenBank/DDBJ whole genome shotgun (WGS) entry which is preliminary data.</text>
</comment>
<accession>A0A7J6LMX7</accession>
<keyword evidence="1" id="KW-0175">Coiled coil</keyword>
<dbReference type="AlphaFoldDB" id="A0A7J6LMX7"/>
<dbReference type="PANTHER" id="PTHR21623">
    <property type="entry name" value="SPERIOLIN-BINDING FACTOR"/>
    <property type="match status" value="1"/>
</dbReference>
<reference evidence="4 5" key="1">
    <citation type="submission" date="2020-04" db="EMBL/GenBank/DDBJ databases">
        <title>Perkinsus olseni comparative genomics.</title>
        <authorList>
            <person name="Bogema D.R."/>
        </authorList>
    </citation>
    <scope>NUCLEOTIDE SEQUENCE [LARGE SCALE GENOMIC DNA]</scope>
    <source>
        <strain evidence="2">ATCC PRA-179</strain>
        <strain evidence="3">ATCC PRA-31</strain>
    </source>
</reference>
<feature type="coiled-coil region" evidence="1">
    <location>
        <begin position="568"/>
        <end position="677"/>
    </location>
</feature>
<dbReference type="Proteomes" id="UP000572268">
    <property type="component" value="Unassembled WGS sequence"/>
</dbReference>
<dbReference type="InterPro" id="IPR039889">
    <property type="entry name" value="CCD33"/>
</dbReference>
<evidence type="ECO:0000313" key="3">
    <source>
        <dbReference type="EMBL" id="KAF4660370.1"/>
    </source>
</evidence>